<keyword evidence="3" id="KW-1185">Reference proteome</keyword>
<evidence type="ECO:0000313" key="2">
    <source>
        <dbReference type="EMBL" id="ADD41726.1"/>
    </source>
</evidence>
<evidence type="ECO:0000259" key="1">
    <source>
        <dbReference type="Pfam" id="PF13468"/>
    </source>
</evidence>
<accession>D3Q0J0</accession>
<dbReference type="Pfam" id="PF13468">
    <property type="entry name" value="Glyoxalase_3"/>
    <property type="match status" value="1"/>
</dbReference>
<dbReference type="Gene3D" id="3.10.180.10">
    <property type="entry name" value="2,3-Dihydroxybiphenyl 1,2-Dioxygenase, domain 1"/>
    <property type="match status" value="1"/>
</dbReference>
<dbReference type="HOGENOM" id="CLU_083550_1_0_11"/>
<gene>
    <name evidence="2" type="ordered locus">Snas_2031</name>
</gene>
<dbReference type="Proteomes" id="UP000000844">
    <property type="component" value="Chromosome"/>
</dbReference>
<dbReference type="AlphaFoldDB" id="D3Q0J0"/>
<dbReference type="KEGG" id="sna:Snas_2031"/>
<dbReference type="SUPFAM" id="SSF54593">
    <property type="entry name" value="Glyoxalase/Bleomycin resistance protein/Dihydroxybiphenyl dioxygenase"/>
    <property type="match status" value="1"/>
</dbReference>
<protein>
    <recommendedName>
        <fullName evidence="1">Glyoxalase-like domain-containing protein</fullName>
    </recommendedName>
</protein>
<organism evidence="2 3">
    <name type="scientific">Stackebrandtia nassauensis (strain DSM 44728 / CIP 108903 / NRRL B-16338 / NBRC 102104 / LLR-40K-21)</name>
    <dbReference type="NCBI Taxonomy" id="446470"/>
    <lineage>
        <taxon>Bacteria</taxon>
        <taxon>Bacillati</taxon>
        <taxon>Actinomycetota</taxon>
        <taxon>Actinomycetes</taxon>
        <taxon>Glycomycetales</taxon>
        <taxon>Glycomycetaceae</taxon>
        <taxon>Stackebrandtia</taxon>
    </lineage>
</organism>
<name>D3Q0J0_STANL</name>
<dbReference type="PANTHER" id="PTHR40265">
    <property type="entry name" value="BLL2707 PROTEIN"/>
    <property type="match status" value="1"/>
</dbReference>
<proteinExistence type="predicted"/>
<reference evidence="2 3" key="1">
    <citation type="journal article" date="2009" name="Stand. Genomic Sci.">
        <title>Complete genome sequence of Stackebrandtia nassauensis type strain (LLR-40K-21).</title>
        <authorList>
            <person name="Munk C."/>
            <person name="Lapidus A."/>
            <person name="Copeland A."/>
            <person name="Jando M."/>
            <person name="Mayilraj S."/>
            <person name="Glavina Del Rio T."/>
            <person name="Nolan M."/>
            <person name="Chen F."/>
            <person name="Lucas S."/>
            <person name="Tice H."/>
            <person name="Cheng J.F."/>
            <person name="Han C."/>
            <person name="Detter J.C."/>
            <person name="Bruce D."/>
            <person name="Goodwin L."/>
            <person name="Chain P."/>
            <person name="Pitluck S."/>
            <person name="Goker M."/>
            <person name="Ovchinikova G."/>
            <person name="Pati A."/>
            <person name="Ivanova N."/>
            <person name="Mavromatis K."/>
            <person name="Chen A."/>
            <person name="Palaniappan K."/>
            <person name="Land M."/>
            <person name="Hauser L."/>
            <person name="Chang Y.J."/>
            <person name="Jeffries C.D."/>
            <person name="Bristow J."/>
            <person name="Eisen J.A."/>
            <person name="Markowitz V."/>
            <person name="Hugenholtz P."/>
            <person name="Kyrpides N.C."/>
            <person name="Klenk H.P."/>
        </authorList>
    </citation>
    <scope>NUCLEOTIDE SEQUENCE [LARGE SCALE GENOMIC DNA]</scope>
    <source>
        <strain evidence="3">DSM 44728 / CIP 108903 / NRRL B-16338 / NBRC 102104 / LLR-40K-21</strain>
    </source>
</reference>
<dbReference type="InterPro" id="IPR025870">
    <property type="entry name" value="Glyoxalase-like_dom"/>
</dbReference>
<dbReference type="eggNOG" id="COG0346">
    <property type="taxonomic scope" value="Bacteria"/>
</dbReference>
<dbReference type="RefSeq" id="WP_013017297.1">
    <property type="nucleotide sequence ID" value="NC_013947.1"/>
</dbReference>
<feature type="domain" description="Glyoxalase-like" evidence="1">
    <location>
        <begin position="2"/>
        <end position="176"/>
    </location>
</feature>
<sequence>MLDHLVLSTPDLAATVADVARLTGVEPAPGGAHPGLGTRNYLLGLGGDSYLEIIGPDPDQPDPPGPRPFDVDTVTEARVVTWAVRTADVDASVTAAGKSGYDPGTPWTMARDTVDGRKLQWRLTVDRSEGHRGLIPFLIDWGDTPHPAAELPKVSLRELSAVHPDPTAIAPALSALGVDLAVRPGVRAGLVAVVDGVHGPVTIW</sequence>
<dbReference type="PANTHER" id="PTHR40265:SF1">
    <property type="entry name" value="GLYOXALASE-LIKE DOMAIN-CONTAINING PROTEIN"/>
    <property type="match status" value="1"/>
</dbReference>
<dbReference type="OrthoDB" id="3227561at2"/>
<dbReference type="STRING" id="446470.Snas_2031"/>
<dbReference type="InterPro" id="IPR029068">
    <property type="entry name" value="Glyas_Bleomycin-R_OHBP_Dase"/>
</dbReference>
<dbReference type="EMBL" id="CP001778">
    <property type="protein sequence ID" value="ADD41726.1"/>
    <property type="molecule type" value="Genomic_DNA"/>
</dbReference>
<evidence type="ECO:0000313" key="3">
    <source>
        <dbReference type="Proteomes" id="UP000000844"/>
    </source>
</evidence>